<evidence type="ECO:0000313" key="3">
    <source>
        <dbReference type="Proteomes" id="UP000000305"/>
    </source>
</evidence>
<evidence type="ECO:0000256" key="1">
    <source>
        <dbReference type="SAM" id="MobiDB-lite"/>
    </source>
</evidence>
<dbReference type="KEGG" id="dpx:DAPPUDRAFT_260793"/>
<protein>
    <submittedName>
        <fullName evidence="2">Uncharacterized protein</fullName>
    </submittedName>
</protein>
<keyword evidence="3" id="KW-1185">Reference proteome</keyword>
<sequence length="115" mass="12867">MGLTATELKDADIIIGKLQERCNAGRNCHVWRQKFSSRVFDDVVRRKLLERGAYLTLDRALTTLRTAEATRLQASTIKQSGAAPVHQLKTPAAKPHMGKPAIQHRDQQRGRPAAR</sequence>
<reference evidence="2 3" key="1">
    <citation type="journal article" date="2011" name="Science">
        <title>The ecoresponsive genome of Daphnia pulex.</title>
        <authorList>
            <person name="Colbourne J.K."/>
            <person name="Pfrender M.E."/>
            <person name="Gilbert D."/>
            <person name="Thomas W.K."/>
            <person name="Tucker A."/>
            <person name="Oakley T.H."/>
            <person name="Tokishita S."/>
            <person name="Aerts A."/>
            <person name="Arnold G.J."/>
            <person name="Basu M.K."/>
            <person name="Bauer D.J."/>
            <person name="Caceres C.E."/>
            <person name="Carmel L."/>
            <person name="Casola C."/>
            <person name="Choi J.H."/>
            <person name="Detter J.C."/>
            <person name="Dong Q."/>
            <person name="Dusheyko S."/>
            <person name="Eads B.D."/>
            <person name="Frohlich T."/>
            <person name="Geiler-Samerotte K.A."/>
            <person name="Gerlach D."/>
            <person name="Hatcher P."/>
            <person name="Jogdeo S."/>
            <person name="Krijgsveld J."/>
            <person name="Kriventseva E.V."/>
            <person name="Kultz D."/>
            <person name="Laforsch C."/>
            <person name="Lindquist E."/>
            <person name="Lopez J."/>
            <person name="Manak J.R."/>
            <person name="Muller J."/>
            <person name="Pangilinan J."/>
            <person name="Patwardhan R.P."/>
            <person name="Pitluck S."/>
            <person name="Pritham E.J."/>
            <person name="Rechtsteiner A."/>
            <person name="Rho M."/>
            <person name="Rogozin I.B."/>
            <person name="Sakarya O."/>
            <person name="Salamov A."/>
            <person name="Schaack S."/>
            <person name="Shapiro H."/>
            <person name="Shiga Y."/>
            <person name="Skalitzky C."/>
            <person name="Smith Z."/>
            <person name="Souvorov A."/>
            <person name="Sung W."/>
            <person name="Tang Z."/>
            <person name="Tsuchiya D."/>
            <person name="Tu H."/>
            <person name="Vos H."/>
            <person name="Wang M."/>
            <person name="Wolf Y.I."/>
            <person name="Yamagata H."/>
            <person name="Yamada T."/>
            <person name="Ye Y."/>
            <person name="Shaw J.R."/>
            <person name="Andrews J."/>
            <person name="Crease T.J."/>
            <person name="Tang H."/>
            <person name="Lucas S.M."/>
            <person name="Robertson H.M."/>
            <person name="Bork P."/>
            <person name="Koonin E.V."/>
            <person name="Zdobnov E.M."/>
            <person name="Grigoriev I.V."/>
            <person name="Lynch M."/>
            <person name="Boore J.L."/>
        </authorList>
    </citation>
    <scope>NUCLEOTIDE SEQUENCE [LARGE SCALE GENOMIC DNA]</scope>
</reference>
<dbReference type="AlphaFoldDB" id="E9HJX3"/>
<accession>E9HJX3</accession>
<evidence type="ECO:0000313" key="2">
    <source>
        <dbReference type="EMBL" id="EFX67966.1"/>
    </source>
</evidence>
<dbReference type="EMBL" id="GL732665">
    <property type="protein sequence ID" value="EFX67966.1"/>
    <property type="molecule type" value="Genomic_DNA"/>
</dbReference>
<dbReference type="Proteomes" id="UP000000305">
    <property type="component" value="Unassembled WGS sequence"/>
</dbReference>
<organism evidence="2 3">
    <name type="scientific">Daphnia pulex</name>
    <name type="common">Water flea</name>
    <dbReference type="NCBI Taxonomy" id="6669"/>
    <lineage>
        <taxon>Eukaryota</taxon>
        <taxon>Metazoa</taxon>
        <taxon>Ecdysozoa</taxon>
        <taxon>Arthropoda</taxon>
        <taxon>Crustacea</taxon>
        <taxon>Branchiopoda</taxon>
        <taxon>Diplostraca</taxon>
        <taxon>Cladocera</taxon>
        <taxon>Anomopoda</taxon>
        <taxon>Daphniidae</taxon>
        <taxon>Daphnia</taxon>
    </lineage>
</organism>
<proteinExistence type="predicted"/>
<feature type="region of interest" description="Disordered" evidence="1">
    <location>
        <begin position="75"/>
        <end position="115"/>
    </location>
</feature>
<dbReference type="HOGENOM" id="CLU_2111299_0_0_1"/>
<dbReference type="InParanoid" id="E9HJX3"/>
<gene>
    <name evidence="2" type="ORF">DAPPUDRAFT_260793</name>
</gene>
<name>E9HJX3_DAPPU</name>